<dbReference type="AlphaFoldDB" id="A0A449AJH8"/>
<dbReference type="Proteomes" id="UP000289506">
    <property type="component" value="Plasmid 15"/>
</dbReference>
<evidence type="ECO:0000313" key="2">
    <source>
        <dbReference type="Proteomes" id="UP000289506"/>
    </source>
</evidence>
<keyword evidence="1" id="KW-0614">Plasmid</keyword>
<geneLocation type="plasmid" evidence="1 2">
    <name>15</name>
</geneLocation>
<protein>
    <submittedName>
        <fullName evidence="1">Uncharacterized protein</fullName>
    </submittedName>
</protein>
<evidence type="ECO:0000313" key="1">
    <source>
        <dbReference type="EMBL" id="VEU65141.1"/>
    </source>
</evidence>
<name>A0A449AJH8_9BACT</name>
<dbReference type="InterPro" id="IPR027417">
    <property type="entry name" value="P-loop_NTPase"/>
</dbReference>
<dbReference type="InterPro" id="IPR027368">
    <property type="entry name" value="MnmE_dom2"/>
</dbReference>
<dbReference type="Gene3D" id="3.40.50.300">
    <property type="entry name" value="P-loop containing nucleotide triphosphate hydrolases"/>
    <property type="match status" value="1"/>
</dbReference>
<accession>A0A449AJH8</accession>
<reference evidence="1 2" key="1">
    <citation type="submission" date="2019-01" db="EMBL/GenBank/DDBJ databases">
        <authorList>
            <consortium name="Pathogen Informatics"/>
        </authorList>
    </citation>
    <scope>NUCLEOTIDE SEQUENCE [LARGE SCALE GENOMIC DNA]</scope>
    <source>
        <strain evidence="1 2">NCTC10142</strain>
        <plasmid evidence="2">15</plasmid>
    </source>
</reference>
<dbReference type="RefSeq" id="WP_416374370.1">
    <property type="nucleotide sequence ID" value="NZ_LR214988.1"/>
</dbReference>
<dbReference type="EMBL" id="LR214988">
    <property type="protein sequence ID" value="VEU65141.1"/>
    <property type="molecule type" value="Genomic_DNA"/>
</dbReference>
<organism evidence="1 2">
    <name type="scientific">Mycoplasmopsis cynos</name>
    <dbReference type="NCBI Taxonomy" id="171284"/>
    <lineage>
        <taxon>Bacteria</taxon>
        <taxon>Bacillati</taxon>
        <taxon>Mycoplasmatota</taxon>
        <taxon>Mycoplasmoidales</taxon>
        <taxon>Metamycoplasmataceae</taxon>
        <taxon>Mycoplasmopsis</taxon>
    </lineage>
</organism>
<sequence length="44" mass="4980">MLDVIIDLEKKLSEIIKISEDSRYIFEGVRVCILGKPNVGKVAF</sequence>
<dbReference type="Gene3D" id="1.20.120.430">
    <property type="entry name" value="tRNA modification GTPase MnmE domain 2"/>
    <property type="match status" value="1"/>
</dbReference>
<gene>
    <name evidence="1" type="ORF">NCTC10142_00924</name>
</gene>
<proteinExistence type="predicted"/>